<evidence type="ECO:0000313" key="3">
    <source>
        <dbReference type="Proteomes" id="UP001268683"/>
    </source>
</evidence>
<dbReference type="AlphaFoldDB" id="A0AA52EE95"/>
<dbReference type="Proteomes" id="UP001268683">
    <property type="component" value="Chromosome"/>
</dbReference>
<dbReference type="EMBL" id="CP123872">
    <property type="protein sequence ID" value="WND03120.1"/>
    <property type="molecule type" value="Genomic_DNA"/>
</dbReference>
<reference evidence="2" key="1">
    <citation type="submission" date="2023-04" db="EMBL/GenBank/DDBJ databases">
        <title>Complete genome sequence of Temperatibacter marinus.</title>
        <authorList>
            <person name="Rong J.-C."/>
            <person name="Yi M.-L."/>
            <person name="Zhao Q."/>
        </authorList>
    </citation>
    <scope>NUCLEOTIDE SEQUENCE</scope>
    <source>
        <strain evidence="2">NBRC 110045</strain>
    </source>
</reference>
<keyword evidence="1" id="KW-0812">Transmembrane</keyword>
<accession>A0AA52EE95</accession>
<organism evidence="2 3">
    <name type="scientific">Temperatibacter marinus</name>
    <dbReference type="NCBI Taxonomy" id="1456591"/>
    <lineage>
        <taxon>Bacteria</taxon>
        <taxon>Pseudomonadati</taxon>
        <taxon>Pseudomonadota</taxon>
        <taxon>Alphaproteobacteria</taxon>
        <taxon>Kordiimonadales</taxon>
        <taxon>Temperatibacteraceae</taxon>
        <taxon>Temperatibacter</taxon>
    </lineage>
</organism>
<keyword evidence="1" id="KW-1133">Transmembrane helix</keyword>
<evidence type="ECO:0000256" key="1">
    <source>
        <dbReference type="SAM" id="Phobius"/>
    </source>
</evidence>
<dbReference type="RefSeq" id="WP_310798969.1">
    <property type="nucleotide sequence ID" value="NZ_CP123872.1"/>
</dbReference>
<protein>
    <submittedName>
        <fullName evidence="2">Uncharacterized protein</fullName>
    </submittedName>
</protein>
<sequence length="165" mass="18689">MAAKKRKNNEGTVALLIIMGLMIGGLMLYNNDLGIFVFLSILPTVTALFNGSDVWKMHRTLTVALLNFTGIIPYIKMAFTDIYTFESVAWQPVTFLIIWGLAGFGYMLLYVAPHVATYIIQSNNNRKVSSLVKQRQSLAEEWGNEVLVEKQVEEKPQFITPKRSR</sequence>
<dbReference type="KEGG" id="tmk:QGN29_01910"/>
<feature type="transmembrane region" description="Helical" evidence="1">
    <location>
        <begin position="64"/>
        <end position="85"/>
    </location>
</feature>
<name>A0AA52EE95_9PROT</name>
<feature type="transmembrane region" description="Helical" evidence="1">
    <location>
        <begin position="97"/>
        <end position="120"/>
    </location>
</feature>
<feature type="transmembrane region" description="Helical" evidence="1">
    <location>
        <begin position="12"/>
        <end position="29"/>
    </location>
</feature>
<proteinExistence type="predicted"/>
<feature type="transmembrane region" description="Helical" evidence="1">
    <location>
        <begin position="35"/>
        <end position="52"/>
    </location>
</feature>
<gene>
    <name evidence="2" type="ORF">QGN29_01910</name>
</gene>
<evidence type="ECO:0000313" key="2">
    <source>
        <dbReference type="EMBL" id="WND03120.1"/>
    </source>
</evidence>
<keyword evidence="1" id="KW-0472">Membrane</keyword>
<keyword evidence="3" id="KW-1185">Reference proteome</keyword>